<dbReference type="Proteomes" id="UP000029516">
    <property type="component" value="Chromosome"/>
</dbReference>
<dbReference type="KEGG" id="cem:LH23_05150"/>
<dbReference type="AlphaFoldDB" id="A0AAN0VSC1"/>
<evidence type="ECO:0000313" key="1">
    <source>
        <dbReference type="EMBL" id="AIR60067.1"/>
    </source>
</evidence>
<evidence type="ECO:0000313" key="2">
    <source>
        <dbReference type="Proteomes" id="UP000029516"/>
    </source>
</evidence>
<sequence length="337" mass="38436">MYREDQLFEELSQNLPEGLCITVHTKINPLPDEGYDGFIDINMPDGQALPFVFQIRFRPRKEQLLFWEEIQNKNNFSQPGLLVCDRMTPALEEYCIKKGINFLDSAGNASITVPGLFLRVSGRKNRTFTEQPNRMSSGVMKLLFVLLSEPNTINANYRQLAVLAGISLGMVSKAFDYLESKRLYRQSKQGRRLTDPEALTAQWIREYAVELRPKLKTLILEENDGWRKLHLEPGECWGGEAAASILSDGYLHPEHIQLFTPLPLSNRKESLKLRPHPKGRFHLTSAFWGESFIPTTRGIVLLSIAELMASQDDRNIETAGLLNDRYLQLKTATLFGH</sequence>
<dbReference type="RefSeq" id="WP_039289076.1">
    <property type="nucleotide sequence ID" value="NZ_CP009458.1"/>
</dbReference>
<dbReference type="Pfam" id="PF09952">
    <property type="entry name" value="AbiEi_2"/>
    <property type="match status" value="1"/>
</dbReference>
<gene>
    <name evidence="1" type="ORF">LH23_05150</name>
</gene>
<reference evidence="1 2" key="1">
    <citation type="submission" date="2014-09" db="EMBL/GenBank/DDBJ databases">
        <authorList>
            <person name="Chan K.-G."/>
        </authorList>
    </citation>
    <scope>NUCLEOTIDE SEQUENCE [LARGE SCALE GENOMIC DNA]</scope>
    <source>
        <strain evidence="1 2">M006</strain>
    </source>
</reference>
<proteinExistence type="predicted"/>
<dbReference type="InterPro" id="IPR019238">
    <property type="entry name" value="AbiEi_2"/>
</dbReference>
<accession>A0AAN0VSC1</accession>
<protein>
    <submittedName>
        <fullName evidence="1">Uncharacterized protein</fullName>
    </submittedName>
</protein>
<dbReference type="EMBL" id="CP009458">
    <property type="protein sequence ID" value="AIR60067.1"/>
    <property type="molecule type" value="Genomic_DNA"/>
</dbReference>
<organism evidence="1 2">
    <name type="scientific">Cedecea neteri</name>
    <dbReference type="NCBI Taxonomy" id="158822"/>
    <lineage>
        <taxon>Bacteria</taxon>
        <taxon>Pseudomonadati</taxon>
        <taxon>Pseudomonadota</taxon>
        <taxon>Gammaproteobacteria</taxon>
        <taxon>Enterobacterales</taxon>
        <taxon>Enterobacteriaceae</taxon>
        <taxon>Cedecea</taxon>
    </lineage>
</organism>
<name>A0AAN0VSC1_9ENTR</name>